<reference evidence="4" key="1">
    <citation type="submission" date="2020-05" db="EMBL/GenBank/DDBJ databases">
        <title>Mycena genomes resolve the evolution of fungal bioluminescence.</title>
        <authorList>
            <person name="Tsai I.J."/>
        </authorList>
    </citation>
    <scope>NUCLEOTIDE SEQUENCE</scope>
    <source>
        <strain evidence="4">CCC161011</strain>
    </source>
</reference>
<feature type="compositionally biased region" description="Polar residues" evidence="2">
    <location>
        <begin position="344"/>
        <end position="353"/>
    </location>
</feature>
<feature type="domain" description="Fe2OG dioxygenase" evidence="3">
    <location>
        <begin position="178"/>
        <end position="281"/>
    </location>
</feature>
<evidence type="ECO:0000313" key="5">
    <source>
        <dbReference type="Proteomes" id="UP000620124"/>
    </source>
</evidence>
<feature type="region of interest" description="Disordered" evidence="2">
    <location>
        <begin position="332"/>
        <end position="353"/>
    </location>
</feature>
<evidence type="ECO:0000256" key="1">
    <source>
        <dbReference type="RuleBase" id="RU003682"/>
    </source>
</evidence>
<dbReference type="OrthoDB" id="406156at2759"/>
<dbReference type="InterPro" id="IPR005123">
    <property type="entry name" value="Oxoglu/Fe-dep_dioxygenase_dom"/>
</dbReference>
<accession>A0A8H7DCI6</accession>
<comment type="similarity">
    <text evidence="1">Belongs to the iron/ascorbate-dependent oxidoreductase family.</text>
</comment>
<dbReference type="InterPro" id="IPR044861">
    <property type="entry name" value="IPNS-like_FE2OG_OXY"/>
</dbReference>
<proteinExistence type="inferred from homology"/>
<keyword evidence="5" id="KW-1185">Reference proteome</keyword>
<keyword evidence="1" id="KW-0479">Metal-binding</keyword>
<evidence type="ECO:0000259" key="3">
    <source>
        <dbReference type="PROSITE" id="PS51471"/>
    </source>
</evidence>
<dbReference type="EMBL" id="JACAZI010000002">
    <property type="protein sequence ID" value="KAF7369370.1"/>
    <property type="molecule type" value="Genomic_DNA"/>
</dbReference>
<keyword evidence="1" id="KW-0560">Oxidoreductase</keyword>
<dbReference type="PANTHER" id="PTHR47990">
    <property type="entry name" value="2-OXOGLUTARATE (2OG) AND FE(II)-DEPENDENT OXYGENASE SUPERFAMILY PROTEIN-RELATED"/>
    <property type="match status" value="1"/>
</dbReference>
<comment type="caution">
    <text evidence="4">The sequence shown here is derived from an EMBL/GenBank/DDBJ whole genome shotgun (WGS) entry which is preliminary data.</text>
</comment>
<protein>
    <submittedName>
        <fullName evidence="4">Clavaminate synthase-like protein</fullName>
    </submittedName>
</protein>
<organism evidence="4 5">
    <name type="scientific">Mycena venus</name>
    <dbReference type="NCBI Taxonomy" id="2733690"/>
    <lineage>
        <taxon>Eukaryota</taxon>
        <taxon>Fungi</taxon>
        <taxon>Dikarya</taxon>
        <taxon>Basidiomycota</taxon>
        <taxon>Agaricomycotina</taxon>
        <taxon>Agaricomycetes</taxon>
        <taxon>Agaricomycetidae</taxon>
        <taxon>Agaricales</taxon>
        <taxon>Marasmiineae</taxon>
        <taxon>Mycenaceae</taxon>
        <taxon>Mycena</taxon>
    </lineage>
</organism>
<keyword evidence="1" id="KW-0408">Iron</keyword>
<dbReference type="SUPFAM" id="SSF51197">
    <property type="entry name" value="Clavaminate synthase-like"/>
    <property type="match status" value="1"/>
</dbReference>
<sequence>MSTRLPPFPDDVPIHPVLVIDYELIKAGNKDEIERLWTAGTTLGFWYLKNHGADEEVNGMFDVGTQTVALPLEEKMKFEQGDEGMSFGYKAAGTNVVDASGTRDITQFVNIATDDALAWPVQARRSYPSTVNACMVSTIIPFVEKSLAVNKTLIDVFDAKLGLPNGTLSKLHPRGEFSGSATRCTYSPPVLDRQAIGISAHTDFGSLSFLHNRLGGLQVLVPGTEEWQYVKPLPGHAICNLGDAMVIFSGGILRSNLHRVVNPPGAQASLGRYSLVYFTRPADSVVLRTLTDESPLIADAVAHASDPKMFEPGVTALEWLTRRVRNRRAVHQKGHGAWLDSGGTEHTMSGSYQ</sequence>
<dbReference type="Proteomes" id="UP000620124">
    <property type="component" value="Unassembled WGS sequence"/>
</dbReference>
<dbReference type="GO" id="GO:0046872">
    <property type="term" value="F:metal ion binding"/>
    <property type="evidence" value="ECO:0007669"/>
    <property type="project" value="UniProtKB-KW"/>
</dbReference>
<dbReference type="InterPro" id="IPR026992">
    <property type="entry name" value="DIOX_N"/>
</dbReference>
<dbReference type="Pfam" id="PF03171">
    <property type="entry name" value="2OG-FeII_Oxy"/>
    <property type="match status" value="1"/>
</dbReference>
<dbReference type="Pfam" id="PF14226">
    <property type="entry name" value="DIOX_N"/>
    <property type="match status" value="1"/>
</dbReference>
<dbReference type="InterPro" id="IPR027443">
    <property type="entry name" value="IPNS-like_sf"/>
</dbReference>
<name>A0A8H7DCI6_9AGAR</name>
<gene>
    <name evidence="4" type="ORF">MVEN_00265600</name>
</gene>
<dbReference type="InterPro" id="IPR050231">
    <property type="entry name" value="Iron_ascorbate_oxido_reductase"/>
</dbReference>
<evidence type="ECO:0000256" key="2">
    <source>
        <dbReference type="SAM" id="MobiDB-lite"/>
    </source>
</evidence>
<dbReference type="PROSITE" id="PS51471">
    <property type="entry name" value="FE2OG_OXY"/>
    <property type="match status" value="1"/>
</dbReference>
<dbReference type="AlphaFoldDB" id="A0A8H7DCI6"/>
<dbReference type="Gene3D" id="2.60.120.330">
    <property type="entry name" value="B-lactam Antibiotic, Isopenicillin N Synthase, Chain"/>
    <property type="match status" value="1"/>
</dbReference>
<evidence type="ECO:0000313" key="4">
    <source>
        <dbReference type="EMBL" id="KAF7369370.1"/>
    </source>
</evidence>
<dbReference type="GO" id="GO:0016491">
    <property type="term" value="F:oxidoreductase activity"/>
    <property type="evidence" value="ECO:0007669"/>
    <property type="project" value="UniProtKB-KW"/>
</dbReference>